<organism evidence="2 3">
    <name type="scientific">Homarus americanus</name>
    <name type="common">American lobster</name>
    <dbReference type="NCBI Taxonomy" id="6706"/>
    <lineage>
        <taxon>Eukaryota</taxon>
        <taxon>Metazoa</taxon>
        <taxon>Ecdysozoa</taxon>
        <taxon>Arthropoda</taxon>
        <taxon>Crustacea</taxon>
        <taxon>Multicrustacea</taxon>
        <taxon>Malacostraca</taxon>
        <taxon>Eumalacostraca</taxon>
        <taxon>Eucarida</taxon>
        <taxon>Decapoda</taxon>
        <taxon>Pleocyemata</taxon>
        <taxon>Astacidea</taxon>
        <taxon>Nephropoidea</taxon>
        <taxon>Nephropidae</taxon>
        <taxon>Homarus</taxon>
    </lineage>
</organism>
<evidence type="ECO:0000256" key="1">
    <source>
        <dbReference type="SAM" id="MobiDB-lite"/>
    </source>
</evidence>
<keyword evidence="3" id="KW-1185">Reference proteome</keyword>
<feature type="region of interest" description="Disordered" evidence="1">
    <location>
        <begin position="1"/>
        <end position="22"/>
    </location>
</feature>
<evidence type="ECO:0000313" key="2">
    <source>
        <dbReference type="EMBL" id="KAG7161106.1"/>
    </source>
</evidence>
<name>A0A8J5MRV3_HOMAM</name>
<gene>
    <name evidence="2" type="ORF">Hamer_G026408</name>
</gene>
<dbReference type="Proteomes" id="UP000747542">
    <property type="component" value="Unassembled WGS sequence"/>
</dbReference>
<comment type="caution">
    <text evidence="2">The sequence shown here is derived from an EMBL/GenBank/DDBJ whole genome shotgun (WGS) entry which is preliminary data.</text>
</comment>
<dbReference type="AlphaFoldDB" id="A0A8J5MRV3"/>
<reference evidence="2" key="1">
    <citation type="journal article" date="2021" name="Sci. Adv.">
        <title>The American lobster genome reveals insights on longevity, neural, and immune adaptations.</title>
        <authorList>
            <person name="Polinski J.M."/>
            <person name="Zimin A.V."/>
            <person name="Clark K.F."/>
            <person name="Kohn A.B."/>
            <person name="Sadowski N."/>
            <person name="Timp W."/>
            <person name="Ptitsyn A."/>
            <person name="Khanna P."/>
            <person name="Romanova D.Y."/>
            <person name="Williams P."/>
            <person name="Greenwood S.J."/>
            <person name="Moroz L.L."/>
            <person name="Walt D.R."/>
            <person name="Bodnar A.G."/>
        </authorList>
    </citation>
    <scope>NUCLEOTIDE SEQUENCE</scope>
    <source>
        <strain evidence="2">GMGI-L3</strain>
    </source>
</reference>
<evidence type="ECO:0000313" key="3">
    <source>
        <dbReference type="Proteomes" id="UP000747542"/>
    </source>
</evidence>
<accession>A0A8J5MRV3</accession>
<proteinExistence type="predicted"/>
<dbReference type="EMBL" id="JAHLQT010029942">
    <property type="protein sequence ID" value="KAG7161106.1"/>
    <property type="molecule type" value="Genomic_DNA"/>
</dbReference>
<protein>
    <submittedName>
        <fullName evidence="2">Uncharacterized protein</fullName>
    </submittedName>
</protein>
<sequence length="86" mass="9343">MKLDGPTRATTSGQVPWHHADEATQPEIKYNLSKGRSWLLPLSEGVIKDLSTDQSYATACPSNKIWRSASVIGSSWEIGPASHSCC</sequence>